<accession>A0A517YCD6</accession>
<dbReference type="RefSeq" id="WP_145089296.1">
    <property type="nucleotide sequence ID" value="NZ_CP036274.1"/>
</dbReference>
<feature type="transmembrane region" description="Helical" evidence="1">
    <location>
        <begin position="280"/>
        <end position="300"/>
    </location>
</feature>
<feature type="transmembrane region" description="Helical" evidence="1">
    <location>
        <begin position="174"/>
        <end position="198"/>
    </location>
</feature>
<dbReference type="InterPro" id="IPR002656">
    <property type="entry name" value="Acyl_transf_3_dom"/>
</dbReference>
<sequence length="397" mass="43808">MGLWLPTFGRSLSTVTAAEPLALPRGHIPALDGIRGLAILLVTAYRFAGPHDAETPDWIMPLINFGNRGVDLFFVLSGFLITGILFEGKGSDGYFRNFYARRTLRIFPLYYITLLIVLLGLPLVGIGTSWLKMTDSDSNSLWIYGSNVLMSYRGQWQFGGLNHFWSLCVEEHFYLVWPLVIFACSRTTAMRVCVITIVASAGSRLAWLALGGNNVAAEVFTLFRLDALCAGAWIALAARGPGGLGALLPWARGTFVICGLLLLPLVVLGARLLTIPTTMFAFFFSSFILLAVASAKQGWLSFLGKSQLLLWLGRYSYGMYVYQNLLLYGLAGVFTAETIQQVTGSDLVGRLGFMLVMSLLTCGLAWLSWHAYEKRWLAWKHLFEAKRPSTARTAVAT</sequence>
<feature type="transmembrane region" description="Helical" evidence="1">
    <location>
        <begin position="320"/>
        <end position="339"/>
    </location>
</feature>
<dbReference type="GO" id="GO:0009103">
    <property type="term" value="P:lipopolysaccharide biosynthetic process"/>
    <property type="evidence" value="ECO:0007669"/>
    <property type="project" value="TreeGrafter"/>
</dbReference>
<dbReference type="PANTHER" id="PTHR23028:SF53">
    <property type="entry name" value="ACYL_TRANSF_3 DOMAIN-CONTAINING PROTEIN"/>
    <property type="match status" value="1"/>
</dbReference>
<dbReference type="Pfam" id="PF01757">
    <property type="entry name" value="Acyl_transf_3"/>
    <property type="match status" value="1"/>
</dbReference>
<dbReference type="AlphaFoldDB" id="A0A517YCD6"/>
<dbReference type="EC" id="2.3.1.-" evidence="3"/>
<feature type="transmembrane region" description="Helical" evidence="1">
    <location>
        <begin position="70"/>
        <end position="88"/>
    </location>
</feature>
<reference evidence="3 4" key="1">
    <citation type="submission" date="2019-02" db="EMBL/GenBank/DDBJ databases">
        <title>Deep-cultivation of Planctomycetes and their phenomic and genomic characterization uncovers novel biology.</title>
        <authorList>
            <person name="Wiegand S."/>
            <person name="Jogler M."/>
            <person name="Boedeker C."/>
            <person name="Pinto D."/>
            <person name="Vollmers J."/>
            <person name="Rivas-Marin E."/>
            <person name="Kohn T."/>
            <person name="Peeters S.H."/>
            <person name="Heuer A."/>
            <person name="Rast P."/>
            <person name="Oberbeckmann S."/>
            <person name="Bunk B."/>
            <person name="Jeske O."/>
            <person name="Meyerdierks A."/>
            <person name="Storesund J.E."/>
            <person name="Kallscheuer N."/>
            <person name="Luecker S."/>
            <person name="Lage O.M."/>
            <person name="Pohl T."/>
            <person name="Merkel B.J."/>
            <person name="Hornburger P."/>
            <person name="Mueller R.-W."/>
            <person name="Bruemmer F."/>
            <person name="Labrenz M."/>
            <person name="Spormann A.M."/>
            <person name="Op den Camp H."/>
            <person name="Overmann J."/>
            <person name="Amann R."/>
            <person name="Jetten M.S.M."/>
            <person name="Mascher T."/>
            <person name="Medema M.H."/>
            <person name="Devos D.P."/>
            <person name="Kaster A.-K."/>
            <person name="Ovreas L."/>
            <person name="Rohde M."/>
            <person name="Galperin M.Y."/>
            <person name="Jogler C."/>
        </authorList>
    </citation>
    <scope>NUCLEOTIDE SEQUENCE [LARGE SCALE GENOMIC DNA]</scope>
    <source>
        <strain evidence="3 4">ETA_A8</strain>
    </source>
</reference>
<evidence type="ECO:0000259" key="2">
    <source>
        <dbReference type="Pfam" id="PF01757"/>
    </source>
</evidence>
<dbReference type="GO" id="GO:0016020">
    <property type="term" value="C:membrane"/>
    <property type="evidence" value="ECO:0007669"/>
    <property type="project" value="TreeGrafter"/>
</dbReference>
<dbReference type="Proteomes" id="UP000315017">
    <property type="component" value="Chromosome"/>
</dbReference>
<keyword evidence="4" id="KW-1185">Reference proteome</keyword>
<evidence type="ECO:0000313" key="3">
    <source>
        <dbReference type="EMBL" id="QDU27905.1"/>
    </source>
</evidence>
<dbReference type="KEGG" id="aagg:ETAA8_29960"/>
<keyword evidence="3" id="KW-0012">Acyltransferase</keyword>
<keyword evidence="1" id="KW-1133">Transmembrane helix</keyword>
<proteinExistence type="predicted"/>
<feature type="transmembrane region" description="Helical" evidence="1">
    <location>
        <begin position="109"/>
        <end position="131"/>
    </location>
</feature>
<feature type="domain" description="Acyltransferase 3" evidence="2">
    <location>
        <begin position="29"/>
        <end position="368"/>
    </location>
</feature>
<evidence type="ECO:0000256" key="1">
    <source>
        <dbReference type="SAM" id="Phobius"/>
    </source>
</evidence>
<dbReference type="OrthoDB" id="9796461at2"/>
<dbReference type="InterPro" id="IPR050879">
    <property type="entry name" value="Acyltransferase_3"/>
</dbReference>
<dbReference type="EMBL" id="CP036274">
    <property type="protein sequence ID" value="QDU27905.1"/>
    <property type="molecule type" value="Genomic_DNA"/>
</dbReference>
<gene>
    <name evidence="3" type="primary">oatA_2</name>
    <name evidence="3" type="ORF">ETAA8_29960</name>
</gene>
<evidence type="ECO:0000313" key="4">
    <source>
        <dbReference type="Proteomes" id="UP000315017"/>
    </source>
</evidence>
<keyword evidence="1" id="KW-0472">Membrane</keyword>
<feature type="transmembrane region" description="Helical" evidence="1">
    <location>
        <begin position="351"/>
        <end position="372"/>
    </location>
</feature>
<organism evidence="3 4">
    <name type="scientific">Anatilimnocola aggregata</name>
    <dbReference type="NCBI Taxonomy" id="2528021"/>
    <lineage>
        <taxon>Bacteria</taxon>
        <taxon>Pseudomonadati</taxon>
        <taxon>Planctomycetota</taxon>
        <taxon>Planctomycetia</taxon>
        <taxon>Pirellulales</taxon>
        <taxon>Pirellulaceae</taxon>
        <taxon>Anatilimnocola</taxon>
    </lineage>
</organism>
<dbReference type="GO" id="GO:0016747">
    <property type="term" value="F:acyltransferase activity, transferring groups other than amino-acyl groups"/>
    <property type="evidence" value="ECO:0007669"/>
    <property type="project" value="InterPro"/>
</dbReference>
<feature type="transmembrane region" description="Helical" evidence="1">
    <location>
        <begin position="219"/>
        <end position="238"/>
    </location>
</feature>
<dbReference type="PANTHER" id="PTHR23028">
    <property type="entry name" value="ACETYLTRANSFERASE"/>
    <property type="match status" value="1"/>
</dbReference>
<feature type="transmembrane region" description="Helical" evidence="1">
    <location>
        <begin position="250"/>
        <end position="273"/>
    </location>
</feature>
<name>A0A517YCD6_9BACT</name>
<protein>
    <submittedName>
        <fullName evidence="3">O-acetyltransferase OatA</fullName>
        <ecNumber evidence="3">2.3.1.-</ecNumber>
    </submittedName>
</protein>
<keyword evidence="1" id="KW-0812">Transmembrane</keyword>
<keyword evidence="3" id="KW-0808">Transferase</keyword>